<dbReference type="InterPro" id="IPR009045">
    <property type="entry name" value="Zn_M74/Hedgehog-like"/>
</dbReference>
<name>A0A432Y162_9GAMM</name>
<keyword evidence="2" id="KW-0378">Hydrolase</keyword>
<sequence length="240" mass="26500">MLTVQQLTGQTDSHVVCNEICRPSVRLQAPVFAAYSAMHSAAAEAGLALGIASGFRDFDRQLAIWNRKFSGAAPLYTIDGAQLDYSSLAVGEIVEAIMTWSALPGASRHHWGTDLDVYDPRPFAAGEQTLQLVPEEYDEGGPCHELALWLQRHAQDFGFFFPYRQYRGGVAAEPWHLSYRNLAALAQEQLSLEVLQQALSDADLAGKEYVLACLQELKERYVDTICGANAEEEDNGWVFG</sequence>
<evidence type="ECO:0000313" key="3">
    <source>
        <dbReference type="Proteomes" id="UP000287198"/>
    </source>
</evidence>
<keyword evidence="2" id="KW-0645">Protease</keyword>
<dbReference type="Pfam" id="PF02557">
    <property type="entry name" value="VanY"/>
    <property type="match status" value="1"/>
</dbReference>
<dbReference type="AlphaFoldDB" id="A0A432Y162"/>
<dbReference type="GO" id="GO:0006508">
    <property type="term" value="P:proteolysis"/>
    <property type="evidence" value="ECO:0007669"/>
    <property type="project" value="InterPro"/>
</dbReference>
<dbReference type="Gene3D" id="3.30.1380.10">
    <property type="match status" value="1"/>
</dbReference>
<proteinExistence type="predicted"/>
<feature type="domain" description="D-alanyl-D-alanine carboxypeptidase-like core" evidence="1">
    <location>
        <begin position="26"/>
        <end position="180"/>
    </location>
</feature>
<dbReference type="SUPFAM" id="SSF55166">
    <property type="entry name" value="Hedgehog/DD-peptidase"/>
    <property type="match status" value="1"/>
</dbReference>
<dbReference type="RefSeq" id="WP_126762261.1">
    <property type="nucleotide sequence ID" value="NZ_JBHLTZ010000004.1"/>
</dbReference>
<evidence type="ECO:0000259" key="1">
    <source>
        <dbReference type="Pfam" id="PF02557"/>
    </source>
</evidence>
<dbReference type="Proteomes" id="UP000287198">
    <property type="component" value="Unassembled WGS sequence"/>
</dbReference>
<dbReference type="InterPro" id="IPR003709">
    <property type="entry name" value="VanY-like_core_dom"/>
</dbReference>
<organism evidence="2 3">
    <name type="scientific">Pseudidiomarina halophila</name>
    <dbReference type="NCBI Taxonomy" id="1449799"/>
    <lineage>
        <taxon>Bacteria</taxon>
        <taxon>Pseudomonadati</taxon>
        <taxon>Pseudomonadota</taxon>
        <taxon>Gammaproteobacteria</taxon>
        <taxon>Alteromonadales</taxon>
        <taxon>Idiomarinaceae</taxon>
        <taxon>Pseudidiomarina</taxon>
    </lineage>
</organism>
<dbReference type="OrthoDB" id="9792074at2"/>
<reference evidence="3" key="1">
    <citation type="journal article" date="2018" name="Front. Microbiol.">
        <title>Genome-Based Analysis Reveals the Taxonomy and Diversity of the Family Idiomarinaceae.</title>
        <authorList>
            <person name="Liu Y."/>
            <person name="Lai Q."/>
            <person name="Shao Z."/>
        </authorList>
    </citation>
    <scope>NUCLEOTIDE SEQUENCE [LARGE SCALE GENOMIC DNA]</scope>
    <source>
        <strain evidence="3">BH195</strain>
    </source>
</reference>
<keyword evidence="3" id="KW-1185">Reference proteome</keyword>
<evidence type="ECO:0000313" key="2">
    <source>
        <dbReference type="EMBL" id="RUO54674.1"/>
    </source>
</evidence>
<dbReference type="GO" id="GO:0004180">
    <property type="term" value="F:carboxypeptidase activity"/>
    <property type="evidence" value="ECO:0007669"/>
    <property type="project" value="UniProtKB-KW"/>
</dbReference>
<keyword evidence="2" id="KW-0121">Carboxypeptidase</keyword>
<dbReference type="CDD" id="cd14847">
    <property type="entry name" value="DD-carboxypeptidase_like"/>
    <property type="match status" value="1"/>
</dbReference>
<protein>
    <submittedName>
        <fullName evidence="2">D-alanyl-D-alanine carboxypeptidase</fullName>
    </submittedName>
</protein>
<comment type="caution">
    <text evidence="2">The sequence shown here is derived from an EMBL/GenBank/DDBJ whole genome shotgun (WGS) entry which is preliminary data.</text>
</comment>
<dbReference type="PANTHER" id="PTHR34385">
    <property type="entry name" value="D-ALANYL-D-ALANINE CARBOXYPEPTIDASE"/>
    <property type="match status" value="1"/>
</dbReference>
<accession>A0A432Y162</accession>
<gene>
    <name evidence="2" type="ORF">CWI69_04490</name>
</gene>
<dbReference type="EMBL" id="PIPW01000001">
    <property type="protein sequence ID" value="RUO54674.1"/>
    <property type="molecule type" value="Genomic_DNA"/>
</dbReference>
<dbReference type="InterPro" id="IPR052179">
    <property type="entry name" value="DD-CPase-like"/>
</dbReference>
<dbReference type="PANTHER" id="PTHR34385:SF1">
    <property type="entry name" value="PEPTIDOGLYCAN L-ALANYL-D-GLUTAMATE ENDOPEPTIDASE CWLK"/>
    <property type="match status" value="1"/>
</dbReference>